<evidence type="ECO:0000313" key="2">
    <source>
        <dbReference type="Proteomes" id="UP000813463"/>
    </source>
</evidence>
<keyword evidence="2" id="KW-1185">Reference proteome</keyword>
<sequence>MQSRLQKVPTSTADSVVVIFFPMISILLLNFVNDRYWCCKKTTSTFFCFGEQRVVDFNQVAIHAHQFKGSNSRIFAMKTDESEWELPGRRVLLLCLSVAIQFQTTSGTVAEFCQLKLLNFFRIIAFCLRFSEIYQEIVAKPLYSLLSSVQTDDFFKQ</sequence>
<dbReference type="Proteomes" id="UP000813463">
    <property type="component" value="Chromosome 4"/>
</dbReference>
<dbReference type="RefSeq" id="XP_056699556.1">
    <property type="nucleotide sequence ID" value="XM_056843578.1"/>
</dbReference>
<name>A0ABM3RVB5_SPIOL</name>
<dbReference type="GeneID" id="110777934"/>
<reference evidence="3" key="2">
    <citation type="submission" date="2025-08" db="UniProtKB">
        <authorList>
            <consortium name="RefSeq"/>
        </authorList>
    </citation>
    <scope>IDENTIFICATION</scope>
    <source>
        <tissue evidence="3">Leaf</tissue>
    </source>
</reference>
<reference evidence="2" key="1">
    <citation type="journal article" date="2021" name="Nat. Commun.">
        <title>Genomic analyses provide insights into spinach domestication and the genetic basis of agronomic traits.</title>
        <authorList>
            <person name="Cai X."/>
            <person name="Sun X."/>
            <person name="Xu C."/>
            <person name="Sun H."/>
            <person name="Wang X."/>
            <person name="Ge C."/>
            <person name="Zhang Z."/>
            <person name="Wang Q."/>
            <person name="Fei Z."/>
            <person name="Jiao C."/>
            <person name="Wang Q."/>
        </authorList>
    </citation>
    <scope>NUCLEOTIDE SEQUENCE [LARGE SCALE GENOMIC DNA]</scope>
    <source>
        <strain evidence="2">cv. Varoflay</strain>
    </source>
</reference>
<keyword evidence="1" id="KW-0472">Membrane</keyword>
<evidence type="ECO:0000313" key="3">
    <source>
        <dbReference type="RefSeq" id="XP_056699556.1"/>
    </source>
</evidence>
<protein>
    <submittedName>
        <fullName evidence="3">Uncharacterized protein</fullName>
    </submittedName>
</protein>
<keyword evidence="1" id="KW-1133">Transmembrane helix</keyword>
<evidence type="ECO:0000256" key="1">
    <source>
        <dbReference type="SAM" id="Phobius"/>
    </source>
</evidence>
<feature type="transmembrane region" description="Helical" evidence="1">
    <location>
        <begin position="12"/>
        <end position="32"/>
    </location>
</feature>
<gene>
    <name evidence="3" type="primary">LOC110777934</name>
</gene>
<accession>A0ABM3RVB5</accession>
<organism evidence="2 3">
    <name type="scientific">Spinacia oleracea</name>
    <name type="common">Spinach</name>
    <dbReference type="NCBI Taxonomy" id="3562"/>
    <lineage>
        <taxon>Eukaryota</taxon>
        <taxon>Viridiplantae</taxon>
        <taxon>Streptophyta</taxon>
        <taxon>Embryophyta</taxon>
        <taxon>Tracheophyta</taxon>
        <taxon>Spermatophyta</taxon>
        <taxon>Magnoliopsida</taxon>
        <taxon>eudicotyledons</taxon>
        <taxon>Gunneridae</taxon>
        <taxon>Pentapetalae</taxon>
        <taxon>Caryophyllales</taxon>
        <taxon>Chenopodiaceae</taxon>
        <taxon>Chenopodioideae</taxon>
        <taxon>Anserineae</taxon>
        <taxon>Spinacia</taxon>
    </lineage>
</organism>
<proteinExistence type="predicted"/>
<keyword evidence="1" id="KW-0812">Transmembrane</keyword>